<dbReference type="Gene3D" id="2.60.40.1120">
    <property type="entry name" value="Carboxypeptidase-like, regulatory domain"/>
    <property type="match status" value="1"/>
</dbReference>
<dbReference type="Pfam" id="PF13715">
    <property type="entry name" value="CarbopepD_reg_2"/>
    <property type="match status" value="1"/>
</dbReference>
<dbReference type="KEGG" id="blq:L21SP5_00522"/>
<dbReference type="AlphaFoldDB" id="A0A0S2HW08"/>
<keyword evidence="3" id="KW-1185">Reference proteome</keyword>
<proteinExistence type="predicted"/>
<dbReference type="EMBL" id="CP013118">
    <property type="protein sequence ID" value="ALO14198.1"/>
    <property type="molecule type" value="Genomic_DNA"/>
</dbReference>
<protein>
    <submittedName>
        <fullName evidence="2">TonB-linked outer membrane protein, SusC/RagA family</fullName>
    </submittedName>
</protein>
<dbReference type="STRING" id="1307839.L21SP5_00522"/>
<feature type="signal peptide" evidence="1">
    <location>
        <begin position="1"/>
        <end position="21"/>
    </location>
</feature>
<feature type="chain" id="PRO_5006599153" evidence="1">
    <location>
        <begin position="22"/>
        <end position="497"/>
    </location>
</feature>
<dbReference type="SUPFAM" id="SSF49464">
    <property type="entry name" value="Carboxypeptidase regulatory domain-like"/>
    <property type="match status" value="1"/>
</dbReference>
<dbReference type="Proteomes" id="UP000064893">
    <property type="component" value="Chromosome"/>
</dbReference>
<organism evidence="2 3">
    <name type="scientific">Salinivirga cyanobacteriivorans</name>
    <dbReference type="NCBI Taxonomy" id="1307839"/>
    <lineage>
        <taxon>Bacteria</taxon>
        <taxon>Pseudomonadati</taxon>
        <taxon>Bacteroidota</taxon>
        <taxon>Bacteroidia</taxon>
        <taxon>Bacteroidales</taxon>
        <taxon>Salinivirgaceae</taxon>
        <taxon>Salinivirga</taxon>
    </lineage>
</organism>
<accession>A0A0S2HW08</accession>
<dbReference type="Gene3D" id="2.50.20.10">
    <property type="entry name" value="Lipoprotein localisation LolA/LolB/LppX"/>
    <property type="match status" value="1"/>
</dbReference>
<name>A0A0S2HW08_9BACT</name>
<evidence type="ECO:0000313" key="2">
    <source>
        <dbReference type="EMBL" id="ALO14198.1"/>
    </source>
</evidence>
<dbReference type="RefSeq" id="WP_057951772.1">
    <property type="nucleotide sequence ID" value="NZ_CP013118.1"/>
</dbReference>
<evidence type="ECO:0000313" key="3">
    <source>
        <dbReference type="Proteomes" id="UP000064893"/>
    </source>
</evidence>
<sequence length="497" mass="58313" precursor="true">MIRLLVLPAFVCFIFSTNLSAQIQDSVQMLMGVVLDSATQKPLPYANIYSVTKKKGVISNEDGRYSIDISDLGPKDTLRFQYIGYKSRNLSISQLSENTTVYLPEEIVDLNEMVVYGSAPDARTIVENVLEHKDENYKKTTSRRQTFVRQKYINRVEHIGFDYKKNDIEGLKTTDFKNVAKNFPKITTSFSDYLIDIYTDKTLEDSVKVDPIRYVMLKEKDMVEVEQFLEIFEREFAKTDTDEYWKVKTGILSEKLDLGDTTQSARDSADAGKIKVKYTNWRVRYQLKYPTLENDDFWEFLHKPRKYAFKLIGGTRVNGEDVYVIDFEPDNSGLYSGRLYISTNTYALIRADYQYAPGKDGLDFSLFGVTYAENAFSGSVLFEQHDGRYELKYFSRKRSNFLSFDRNVRLQKKRERFLFDKKQKELKIGLDVTFQQEATFELLVLKRQQIGQSAFERFDQPEYFKPIYVDQFNDQLWKGYTIIEPTKQMKEYRKRKN</sequence>
<dbReference type="OrthoDB" id="668629at2"/>
<reference evidence="2 3" key="1">
    <citation type="submission" date="2015-11" db="EMBL/GenBank/DDBJ databases">
        <title>Description and complete genome sequence of a novel strain predominating in hypersaline microbial mats and representing a new family of the Bacteriodetes phylum.</title>
        <authorList>
            <person name="Spring S."/>
            <person name="Bunk B."/>
            <person name="Sproer C."/>
            <person name="Klenk H.-P."/>
        </authorList>
    </citation>
    <scope>NUCLEOTIDE SEQUENCE [LARGE SCALE GENOMIC DNA]</scope>
    <source>
        <strain evidence="2 3">L21-Spi-D4</strain>
    </source>
</reference>
<gene>
    <name evidence="2" type="ORF">L21SP5_00522</name>
</gene>
<keyword evidence="1" id="KW-0732">Signal</keyword>
<evidence type="ECO:0000256" key="1">
    <source>
        <dbReference type="SAM" id="SignalP"/>
    </source>
</evidence>
<dbReference type="InterPro" id="IPR008969">
    <property type="entry name" value="CarboxyPept-like_regulatory"/>
</dbReference>